<dbReference type="SMR" id="A0A6P4CCX9"/>
<evidence type="ECO:0000313" key="3">
    <source>
        <dbReference type="RefSeq" id="XP_015949352.1"/>
    </source>
</evidence>
<reference evidence="3" key="2">
    <citation type="submission" date="2025-08" db="UniProtKB">
        <authorList>
            <consortium name="RefSeq"/>
        </authorList>
    </citation>
    <scope>IDENTIFICATION</scope>
    <source>
        <tissue evidence="3">Whole plant</tissue>
    </source>
</reference>
<dbReference type="AlphaFoldDB" id="A0A6P4CCX9"/>
<dbReference type="PANTHER" id="PTHR34191">
    <property type="entry name" value="LATE EMBRYOGENESIS ABUNDANT PROTEIN (LEA) FAMILY PROTEIN"/>
    <property type="match status" value="1"/>
</dbReference>
<organism evidence="2 3">
    <name type="scientific">Arachis duranensis</name>
    <name type="common">Wild peanut</name>
    <dbReference type="NCBI Taxonomy" id="130453"/>
    <lineage>
        <taxon>Eukaryota</taxon>
        <taxon>Viridiplantae</taxon>
        <taxon>Streptophyta</taxon>
        <taxon>Embryophyta</taxon>
        <taxon>Tracheophyta</taxon>
        <taxon>Spermatophyta</taxon>
        <taxon>Magnoliopsida</taxon>
        <taxon>eudicotyledons</taxon>
        <taxon>Gunneridae</taxon>
        <taxon>Pentapetalae</taxon>
        <taxon>rosids</taxon>
        <taxon>fabids</taxon>
        <taxon>Fabales</taxon>
        <taxon>Fabaceae</taxon>
        <taxon>Papilionoideae</taxon>
        <taxon>50 kb inversion clade</taxon>
        <taxon>dalbergioids sensu lato</taxon>
        <taxon>Dalbergieae</taxon>
        <taxon>Pterocarpus clade</taxon>
        <taxon>Arachis</taxon>
    </lineage>
</organism>
<dbReference type="KEGG" id="adu:107474262"/>
<feature type="compositionally biased region" description="Low complexity" evidence="1">
    <location>
        <begin position="1"/>
        <end position="15"/>
    </location>
</feature>
<protein>
    <submittedName>
        <fullName evidence="3">Late embryogenesis abundant protein 1</fullName>
    </submittedName>
</protein>
<dbReference type="InterPro" id="IPR039624">
    <property type="entry name" value="LEA1/2/D7/KIN2"/>
</dbReference>
<feature type="compositionally biased region" description="Low complexity" evidence="1">
    <location>
        <begin position="22"/>
        <end position="38"/>
    </location>
</feature>
<reference evidence="2" key="1">
    <citation type="journal article" date="2016" name="Nat. Genet.">
        <title>The genome sequences of Arachis duranensis and Arachis ipaensis, the diploid ancestors of cultivated peanut.</title>
        <authorList>
            <person name="Bertioli D.J."/>
            <person name="Cannon S.B."/>
            <person name="Froenicke L."/>
            <person name="Huang G."/>
            <person name="Farmer A.D."/>
            <person name="Cannon E.K."/>
            <person name="Liu X."/>
            <person name="Gao D."/>
            <person name="Clevenger J."/>
            <person name="Dash S."/>
            <person name="Ren L."/>
            <person name="Moretzsohn M.C."/>
            <person name="Shirasawa K."/>
            <person name="Huang W."/>
            <person name="Vidigal B."/>
            <person name="Abernathy B."/>
            <person name="Chu Y."/>
            <person name="Niederhuth C.E."/>
            <person name="Umale P."/>
            <person name="Araujo A.C."/>
            <person name="Kozik A."/>
            <person name="Kim K.D."/>
            <person name="Burow M.D."/>
            <person name="Varshney R.K."/>
            <person name="Wang X."/>
            <person name="Zhang X."/>
            <person name="Barkley N."/>
            <person name="Guimaraes P.M."/>
            <person name="Isobe S."/>
            <person name="Guo B."/>
            <person name="Liao B."/>
            <person name="Stalker H.T."/>
            <person name="Schmitz R.J."/>
            <person name="Scheffler B.E."/>
            <person name="Leal-Bertioli S.C."/>
            <person name="Xun X."/>
            <person name="Jackson S.A."/>
            <person name="Michelmore R."/>
            <person name="Ozias-Akins P."/>
        </authorList>
    </citation>
    <scope>NUCLEOTIDE SEQUENCE [LARGE SCALE GENOMIC DNA]</scope>
    <source>
        <strain evidence="2">cv. V14167</strain>
    </source>
</reference>
<sequence>MSSAQQNFNAGQAQAKTEANFQAAKDSASAAADRAQAAYNTTGQAREENKEEATGLLQQTGEQVKNMAQGAMDTVKHTLGMDKN</sequence>
<evidence type="ECO:0000256" key="1">
    <source>
        <dbReference type="SAM" id="MobiDB-lite"/>
    </source>
</evidence>
<keyword evidence="2" id="KW-1185">Reference proteome</keyword>
<proteinExistence type="predicted"/>
<evidence type="ECO:0000313" key="2">
    <source>
        <dbReference type="Proteomes" id="UP000515211"/>
    </source>
</evidence>
<dbReference type="GeneID" id="107474262"/>
<dbReference type="RefSeq" id="XP_015949352.1">
    <property type="nucleotide sequence ID" value="XM_016093866.3"/>
</dbReference>
<dbReference type="Proteomes" id="UP000515211">
    <property type="component" value="Chromosome 2"/>
</dbReference>
<feature type="region of interest" description="Disordered" evidence="1">
    <location>
        <begin position="1"/>
        <end position="58"/>
    </location>
</feature>
<accession>A0A6P4CCX9</accession>
<dbReference type="OrthoDB" id="1894923at2759"/>
<gene>
    <name evidence="3" type="primary">LOC107474262</name>
</gene>
<dbReference type="PANTHER" id="PTHR34191:SF20">
    <property type="entry name" value="LATE EMBRYOGENESIS ABUNDANT PROTEIN (LEA) FAMILY PROTEIN"/>
    <property type="match status" value="1"/>
</dbReference>
<name>A0A6P4CCX9_ARADU</name>